<dbReference type="OrthoDB" id="2503722at2759"/>
<protein>
    <submittedName>
        <fullName evidence="1">Uncharacterized protein</fullName>
    </submittedName>
</protein>
<evidence type="ECO:0000313" key="2">
    <source>
        <dbReference type="Proteomes" id="UP000324748"/>
    </source>
</evidence>
<organism evidence="1 2">
    <name type="scientific">Puccinia graminis f. sp. tritici</name>
    <dbReference type="NCBI Taxonomy" id="56615"/>
    <lineage>
        <taxon>Eukaryota</taxon>
        <taxon>Fungi</taxon>
        <taxon>Dikarya</taxon>
        <taxon>Basidiomycota</taxon>
        <taxon>Pucciniomycotina</taxon>
        <taxon>Pucciniomycetes</taxon>
        <taxon>Pucciniales</taxon>
        <taxon>Pucciniaceae</taxon>
        <taxon>Puccinia</taxon>
    </lineage>
</organism>
<keyword evidence="2" id="KW-1185">Reference proteome</keyword>
<dbReference type="PANTHER" id="PTHR33096">
    <property type="entry name" value="CXC2 DOMAIN-CONTAINING PROTEIN"/>
    <property type="match status" value="1"/>
</dbReference>
<accession>A0A5B0MBV0</accession>
<evidence type="ECO:0000313" key="1">
    <source>
        <dbReference type="EMBL" id="KAA1073703.1"/>
    </source>
</evidence>
<sequence>MLKDQNPHESGKCFTEDFFRAQWKRQRDFEINRNQTDRLKKEEQAQFFERGEALKSLAESFMASLASSSPTSDPTHALSMLQEIEDLQKKQNEEIQRLGSHFAVDEEAERNPEQEKRLALLWSAKSALYKYAVQIQGEMQPLRDSKSHGERLGTVLKEKIFEALGRRKNTVTRVIKTFCDRRTDYLKNHAPDQLSLPENKAITYNEFTELKLDDPFWNDAYLCLSKDPWAVDPTVRTGIHALLRLDRANEEMIQLRNELRRCLAWGIHYRKQLKLRIDQCVFG</sequence>
<dbReference type="PANTHER" id="PTHR33096:SF1">
    <property type="entry name" value="CXC1-LIKE CYSTEINE CLUSTER ASSOCIATED WITH KDZ TRANSPOSASES DOMAIN-CONTAINING PROTEIN"/>
    <property type="match status" value="1"/>
</dbReference>
<gene>
    <name evidence="1" type="ORF">PGT21_023032</name>
</gene>
<comment type="caution">
    <text evidence="1">The sequence shown here is derived from an EMBL/GenBank/DDBJ whole genome shotgun (WGS) entry which is preliminary data.</text>
</comment>
<name>A0A5B0MBV0_PUCGR</name>
<reference evidence="1 2" key="1">
    <citation type="submission" date="2019-05" db="EMBL/GenBank/DDBJ databases">
        <title>Emergence of the Ug99 lineage of the wheat stem rust pathogen through somatic hybridization.</title>
        <authorList>
            <person name="Li F."/>
            <person name="Upadhyaya N.M."/>
            <person name="Sperschneider J."/>
            <person name="Matny O."/>
            <person name="Nguyen-Phuc H."/>
            <person name="Mago R."/>
            <person name="Raley C."/>
            <person name="Miller M.E."/>
            <person name="Silverstein K.A.T."/>
            <person name="Henningsen E."/>
            <person name="Hirsch C.D."/>
            <person name="Visser B."/>
            <person name="Pretorius Z.A."/>
            <person name="Steffenson B.J."/>
            <person name="Schwessinger B."/>
            <person name="Dodds P.N."/>
            <person name="Figueroa M."/>
        </authorList>
    </citation>
    <scope>NUCLEOTIDE SEQUENCE [LARGE SCALE GENOMIC DNA]</scope>
    <source>
        <strain evidence="1">21-0</strain>
    </source>
</reference>
<dbReference type="AlphaFoldDB" id="A0A5B0MBV0"/>
<dbReference type="EMBL" id="VSWC01000158">
    <property type="protein sequence ID" value="KAA1073703.1"/>
    <property type="molecule type" value="Genomic_DNA"/>
</dbReference>
<dbReference type="Proteomes" id="UP000324748">
    <property type="component" value="Unassembled WGS sequence"/>
</dbReference>
<proteinExistence type="predicted"/>